<evidence type="ECO:0000256" key="7">
    <source>
        <dbReference type="ARBA" id="ARBA00023125"/>
    </source>
</evidence>
<dbReference type="InterPro" id="IPR050646">
    <property type="entry name" value="Cas1"/>
</dbReference>
<name>A0AAJ0U322_9GAMM</name>
<comment type="similarity">
    <text evidence="10">Belongs to the CRISPR-associated endonuclease Cas1 family.</text>
</comment>
<evidence type="ECO:0000256" key="10">
    <source>
        <dbReference type="HAMAP-Rule" id="MF_01470"/>
    </source>
</evidence>
<dbReference type="GO" id="GO:0051607">
    <property type="term" value="P:defense response to virus"/>
    <property type="evidence" value="ECO:0007669"/>
    <property type="project" value="UniProtKB-UniRule"/>
</dbReference>
<comment type="cofactor">
    <cofactor evidence="10">
        <name>Mg(2+)</name>
        <dbReference type="ChEBI" id="CHEBI:18420"/>
    </cofactor>
    <cofactor evidence="10">
        <name>Mn(2+)</name>
        <dbReference type="ChEBI" id="CHEBI:29035"/>
    </cofactor>
</comment>
<evidence type="ECO:0000256" key="1">
    <source>
        <dbReference type="ARBA" id="ARBA00022722"/>
    </source>
</evidence>
<proteinExistence type="inferred from homology"/>
<dbReference type="Gene3D" id="3.100.10.20">
    <property type="entry name" value="CRISPR-associated endonuclease Cas1, N-terminal domain"/>
    <property type="match status" value="1"/>
</dbReference>
<dbReference type="GO" id="GO:0004519">
    <property type="term" value="F:endonuclease activity"/>
    <property type="evidence" value="ECO:0007669"/>
    <property type="project" value="UniProtKB-UniRule"/>
</dbReference>
<dbReference type="GO" id="GO:0046872">
    <property type="term" value="F:metal ion binding"/>
    <property type="evidence" value="ECO:0007669"/>
    <property type="project" value="UniProtKB-UniRule"/>
</dbReference>
<evidence type="ECO:0000256" key="9">
    <source>
        <dbReference type="ARBA" id="ARBA00038592"/>
    </source>
</evidence>
<comment type="caution">
    <text evidence="11">The sequence shown here is derived from an EMBL/GenBank/DDBJ whole genome shotgun (WGS) entry which is preliminary data.</text>
</comment>
<keyword evidence="3 10" id="KW-0255">Endonuclease</keyword>
<dbReference type="CDD" id="cd09634">
    <property type="entry name" value="Cas1_I-II-III"/>
    <property type="match status" value="1"/>
</dbReference>
<dbReference type="Pfam" id="PF01867">
    <property type="entry name" value="Cas_Cas1"/>
    <property type="match status" value="1"/>
</dbReference>
<dbReference type="InterPro" id="IPR042206">
    <property type="entry name" value="CRISPR-assoc_Cas1_C"/>
</dbReference>
<dbReference type="EC" id="3.1.-.-" evidence="10"/>
<reference evidence="11" key="1">
    <citation type="submission" date="2017-08" db="EMBL/GenBank/DDBJ databases">
        <authorList>
            <person name="Imhoff J.F."/>
            <person name="Rahn T."/>
            <person name="Kuenzel S."/>
            <person name="Neulinger S.C."/>
        </authorList>
    </citation>
    <scope>NUCLEOTIDE SEQUENCE</scope>
    <source>
        <strain evidence="11">DSM 11080</strain>
    </source>
</reference>
<comment type="function">
    <text evidence="10">CRISPR (clustered regularly interspaced short palindromic repeat), is an adaptive immune system that provides protection against mobile genetic elements (viruses, transposable elements and conjugative plasmids). CRISPR clusters contain spacers, sequences complementary to antecedent mobile elements, and target invading nucleic acids. CRISPR clusters are transcribed and processed into CRISPR RNA (crRNA). Acts as a dsDNA endonuclease. Involved in the integration of spacer DNA into the CRISPR cassette.</text>
</comment>
<keyword evidence="6 10" id="KW-0051">Antiviral defense</keyword>
<sequence length="326" mass="36579">MTTLYLDRRDTRLKLEGRALALYADGERRGTVPLTLLDAVVMRSAVTLESSLLAQLAEAGVSVLAFGGRNASKLAVVHGRHHNDGARRIGQLRRFDDPAWCLRWARTLVRGKLRRQQRLLVEGVAVRPDQRYALTKGYLAIGRARTRAAAPELTQIDSLRGIEGAAAAAYFRAYGGLFAEEFGFHGRNRRPPRDPVNAALSLGYTLLHHEAVRACYGAGLDPIIGYYHQLDFARESLASDLIEPLRPLVDQWVWALFREQVLRADHFRQDGDTCLLGKAGRQHFYARWEGFVRPQRRLLRRLTRKLAVGLADYAKATTAAPKEMDA</sequence>
<feature type="binding site" evidence="10">
    <location>
        <position position="243"/>
    </location>
    <ligand>
        <name>Mn(2+)</name>
        <dbReference type="ChEBI" id="CHEBI:29035"/>
    </ligand>
</feature>
<evidence type="ECO:0000256" key="4">
    <source>
        <dbReference type="ARBA" id="ARBA00022801"/>
    </source>
</evidence>
<protein>
    <recommendedName>
        <fullName evidence="10">CRISPR-associated endonuclease Cas1</fullName>
        <ecNumber evidence="10">3.1.-.-</ecNumber>
    </recommendedName>
</protein>
<organism evidence="11 12">
    <name type="scientific">Halochromatium glycolicum</name>
    <dbReference type="NCBI Taxonomy" id="85075"/>
    <lineage>
        <taxon>Bacteria</taxon>
        <taxon>Pseudomonadati</taxon>
        <taxon>Pseudomonadota</taxon>
        <taxon>Gammaproteobacteria</taxon>
        <taxon>Chromatiales</taxon>
        <taxon>Chromatiaceae</taxon>
        <taxon>Halochromatium</taxon>
    </lineage>
</organism>
<dbReference type="InterPro" id="IPR002729">
    <property type="entry name" value="CRISPR-assoc_Cas1"/>
</dbReference>
<feature type="binding site" evidence="10">
    <location>
        <position position="228"/>
    </location>
    <ligand>
        <name>Mn(2+)</name>
        <dbReference type="ChEBI" id="CHEBI:29035"/>
    </ligand>
</feature>
<dbReference type="Gene3D" id="1.20.120.920">
    <property type="entry name" value="CRISPR-associated endonuclease Cas1, C-terminal domain"/>
    <property type="match status" value="1"/>
</dbReference>
<keyword evidence="1 10" id="KW-0540">Nuclease</keyword>
<evidence type="ECO:0000256" key="5">
    <source>
        <dbReference type="ARBA" id="ARBA00022842"/>
    </source>
</evidence>
<dbReference type="GO" id="GO:0003677">
    <property type="term" value="F:DNA binding"/>
    <property type="evidence" value="ECO:0007669"/>
    <property type="project" value="UniProtKB-KW"/>
</dbReference>
<dbReference type="PANTHER" id="PTHR34353">
    <property type="entry name" value="CRISPR-ASSOCIATED ENDONUCLEASE CAS1 1"/>
    <property type="match status" value="1"/>
</dbReference>
<evidence type="ECO:0000256" key="2">
    <source>
        <dbReference type="ARBA" id="ARBA00022723"/>
    </source>
</evidence>
<keyword evidence="7 10" id="KW-0238">DNA-binding</keyword>
<reference evidence="11" key="2">
    <citation type="journal article" date="2020" name="Microorganisms">
        <title>Osmotic Adaptation and Compatible Solute Biosynthesis of Phototrophic Bacteria as Revealed from Genome Analyses.</title>
        <authorList>
            <person name="Imhoff J.F."/>
            <person name="Rahn T."/>
            <person name="Kunzel S."/>
            <person name="Keller A."/>
            <person name="Neulinger S.C."/>
        </authorList>
    </citation>
    <scope>NUCLEOTIDE SEQUENCE</scope>
    <source>
        <strain evidence="11">DSM 11080</strain>
    </source>
</reference>
<keyword evidence="2 10" id="KW-0479">Metal-binding</keyword>
<dbReference type="EMBL" id="NRSJ01000009">
    <property type="protein sequence ID" value="MBK1704378.1"/>
    <property type="molecule type" value="Genomic_DNA"/>
</dbReference>
<dbReference type="GO" id="GO:0016787">
    <property type="term" value="F:hydrolase activity"/>
    <property type="evidence" value="ECO:0007669"/>
    <property type="project" value="UniProtKB-KW"/>
</dbReference>
<keyword evidence="8 10" id="KW-0464">Manganese</keyword>
<dbReference type="GO" id="GO:0043571">
    <property type="term" value="P:maintenance of CRISPR repeat elements"/>
    <property type="evidence" value="ECO:0007669"/>
    <property type="project" value="UniProtKB-UniRule"/>
</dbReference>
<keyword evidence="4 10" id="KW-0378">Hydrolase</keyword>
<accession>A0AAJ0U322</accession>
<keyword evidence="5 10" id="KW-0460">Magnesium</keyword>
<evidence type="ECO:0000256" key="3">
    <source>
        <dbReference type="ARBA" id="ARBA00022759"/>
    </source>
</evidence>
<dbReference type="PANTHER" id="PTHR34353:SF2">
    <property type="entry name" value="CRISPR-ASSOCIATED ENDONUCLEASE CAS1 1"/>
    <property type="match status" value="1"/>
</dbReference>
<dbReference type="NCBIfam" id="TIGR00287">
    <property type="entry name" value="cas1"/>
    <property type="match status" value="1"/>
</dbReference>
<evidence type="ECO:0000313" key="11">
    <source>
        <dbReference type="EMBL" id="MBK1704378.1"/>
    </source>
</evidence>
<gene>
    <name evidence="10 11" type="primary">cas1</name>
    <name evidence="11" type="ORF">CKO40_07455</name>
</gene>
<comment type="subunit">
    <text evidence="9 10">Homodimer, forms a heterotetramer with a Cas2 homodimer.</text>
</comment>
<evidence type="ECO:0000256" key="6">
    <source>
        <dbReference type="ARBA" id="ARBA00023118"/>
    </source>
</evidence>
<dbReference type="HAMAP" id="MF_01470">
    <property type="entry name" value="Cas1"/>
    <property type="match status" value="1"/>
</dbReference>
<feature type="binding site" evidence="10">
    <location>
        <position position="163"/>
    </location>
    <ligand>
        <name>Mn(2+)</name>
        <dbReference type="ChEBI" id="CHEBI:29035"/>
    </ligand>
</feature>
<evidence type="ECO:0000313" key="12">
    <source>
        <dbReference type="Proteomes" id="UP001296776"/>
    </source>
</evidence>
<dbReference type="Proteomes" id="UP001296776">
    <property type="component" value="Unassembled WGS sequence"/>
</dbReference>
<dbReference type="AlphaFoldDB" id="A0AAJ0U322"/>
<keyword evidence="12" id="KW-1185">Reference proteome</keyword>
<dbReference type="RefSeq" id="WP_200345565.1">
    <property type="nucleotide sequence ID" value="NZ_NRSJ01000009.1"/>
</dbReference>
<dbReference type="InterPro" id="IPR042211">
    <property type="entry name" value="CRISPR-assoc_Cas1_N"/>
</dbReference>
<evidence type="ECO:0000256" key="8">
    <source>
        <dbReference type="ARBA" id="ARBA00023211"/>
    </source>
</evidence>